<dbReference type="InterPro" id="IPR050188">
    <property type="entry name" value="RluA_PseudoU_synthase"/>
</dbReference>
<dbReference type="InterPro" id="IPR006224">
    <property type="entry name" value="PsdUridine_synth_RluA-like_CS"/>
</dbReference>
<dbReference type="PANTHER" id="PTHR21600">
    <property type="entry name" value="MITOCHONDRIAL RNA PSEUDOURIDINE SYNTHASE"/>
    <property type="match status" value="1"/>
</dbReference>
<sequence length="293" mass="33155">MGFVVKEFEIKNQKILDFLIDLGFSMREAKRAIDRGRVSLNGKRVTEKSARGSGILKAIVFEPNGYGLKPVFETAHFAIFDKPSGVAIHPKKLANTKSLLDDVRALWGNNANLVHRLDRETSGLVIASKNKFAESVLKQAFQNKNVKKSYLALVKGHLEKTLTIKKPILANKNENIKVKVIIHPDGKESVTIVKPIKKIGDNTLVECDLLTGRQHQIRVHLFSIGHPVVGDPLYGVSNEFADRYLNKQVTEEERIKTTGAKRLMLHSYKLEFNFMNNKYVIKSDKFEEYLSQL</sequence>
<proteinExistence type="inferred from homology"/>
<gene>
    <name evidence="8" type="ORF">LNAT_P0085</name>
</gene>
<dbReference type="RefSeq" id="WP_096257960.1">
    <property type="nucleotide sequence ID" value="NZ_BDME01000001.1"/>
</dbReference>
<reference evidence="8 9" key="1">
    <citation type="journal article" date="2017" name="Syst. Appl. Microbiol.">
        <title>Lebetimonas natsushimae sp. nov., a novel strictly anaerobic, moderately thermophilic chemoautotroph isolated from a deep-sea hydrothermal vent polychaete nest in the Mid-Okinawa Trough.</title>
        <authorList>
            <person name="Nagata R."/>
            <person name="Takaki Y."/>
            <person name="Tame A."/>
            <person name="Nunoura T."/>
            <person name="Muto H."/>
            <person name="Mino S."/>
            <person name="Sawayama S."/>
            <person name="Takai K."/>
            <person name="Nakagawa S."/>
        </authorList>
    </citation>
    <scope>NUCLEOTIDE SEQUENCE [LARGE SCALE GENOMIC DNA]</scope>
    <source>
        <strain evidence="8 9">HS1857</strain>
    </source>
</reference>
<keyword evidence="9" id="KW-1185">Reference proteome</keyword>
<dbReference type="PANTHER" id="PTHR21600:SF44">
    <property type="entry name" value="RIBOSOMAL LARGE SUBUNIT PSEUDOURIDINE SYNTHASE D"/>
    <property type="match status" value="1"/>
</dbReference>
<evidence type="ECO:0000256" key="1">
    <source>
        <dbReference type="ARBA" id="ARBA00000073"/>
    </source>
</evidence>
<comment type="similarity">
    <text evidence="2">Belongs to the pseudouridine synthase RluA family.</text>
</comment>
<keyword evidence="3 8" id="KW-0413">Isomerase</keyword>
<evidence type="ECO:0000313" key="9">
    <source>
        <dbReference type="Proteomes" id="UP000217944"/>
    </source>
</evidence>
<name>A0A292YBG6_9BACT</name>
<organism evidence="8 9">
    <name type="scientific">Lebetimonas natsushimae</name>
    <dbReference type="NCBI Taxonomy" id="1936991"/>
    <lineage>
        <taxon>Bacteria</taxon>
        <taxon>Pseudomonadati</taxon>
        <taxon>Campylobacterota</taxon>
        <taxon>Epsilonproteobacteria</taxon>
        <taxon>Nautiliales</taxon>
        <taxon>Nautiliaceae</taxon>
        <taxon>Lebetimonas</taxon>
    </lineage>
</organism>
<dbReference type="InterPro" id="IPR020103">
    <property type="entry name" value="PsdUridine_synth_cat_dom_sf"/>
</dbReference>
<dbReference type="Gene3D" id="3.10.290.10">
    <property type="entry name" value="RNA-binding S4 domain"/>
    <property type="match status" value="1"/>
</dbReference>
<dbReference type="PROSITE" id="PS01129">
    <property type="entry name" value="PSI_RLU"/>
    <property type="match status" value="1"/>
</dbReference>
<dbReference type="GO" id="GO:0000455">
    <property type="term" value="P:enzyme-directed rRNA pseudouridine synthesis"/>
    <property type="evidence" value="ECO:0007669"/>
    <property type="project" value="TreeGrafter"/>
</dbReference>
<evidence type="ECO:0000256" key="6">
    <source>
        <dbReference type="PROSITE-ProRule" id="PRU00182"/>
    </source>
</evidence>
<dbReference type="GO" id="GO:0003723">
    <property type="term" value="F:RNA binding"/>
    <property type="evidence" value="ECO:0007669"/>
    <property type="project" value="UniProtKB-KW"/>
</dbReference>
<evidence type="ECO:0000313" key="8">
    <source>
        <dbReference type="EMBL" id="GAX86790.1"/>
    </source>
</evidence>
<dbReference type="OrthoDB" id="128480at2"/>
<dbReference type="Proteomes" id="UP000217944">
    <property type="component" value="Unassembled WGS sequence"/>
</dbReference>
<dbReference type="InterPro" id="IPR036986">
    <property type="entry name" value="S4_RNA-bd_sf"/>
</dbReference>
<evidence type="ECO:0000259" key="7">
    <source>
        <dbReference type="Pfam" id="PF00849"/>
    </source>
</evidence>
<dbReference type="GO" id="GO:0009982">
    <property type="term" value="F:pseudouridine synthase activity"/>
    <property type="evidence" value="ECO:0007669"/>
    <property type="project" value="InterPro"/>
</dbReference>
<dbReference type="EMBL" id="BDME01000001">
    <property type="protein sequence ID" value="GAX86790.1"/>
    <property type="molecule type" value="Genomic_DNA"/>
</dbReference>
<dbReference type="CDD" id="cd00165">
    <property type="entry name" value="S4"/>
    <property type="match status" value="1"/>
</dbReference>
<dbReference type="InterPro" id="IPR006145">
    <property type="entry name" value="PsdUridine_synth_RsuA/RluA"/>
</dbReference>
<dbReference type="PROSITE" id="PS50889">
    <property type="entry name" value="S4"/>
    <property type="match status" value="1"/>
</dbReference>
<feature type="domain" description="Pseudouridine synthase RsuA/RluA-like" evidence="7">
    <location>
        <begin position="76"/>
        <end position="221"/>
    </location>
</feature>
<dbReference type="Pfam" id="PF00849">
    <property type="entry name" value="PseudoU_synth_2"/>
    <property type="match status" value="1"/>
</dbReference>
<dbReference type="AlphaFoldDB" id="A0A292YBG6"/>
<protein>
    <recommendedName>
        <fullName evidence="4">RNA pseudouridylate synthase</fullName>
    </recommendedName>
    <alternativeName>
        <fullName evidence="5">RNA-uridine isomerase</fullName>
    </alternativeName>
</protein>
<dbReference type="CDD" id="cd02869">
    <property type="entry name" value="PseudoU_synth_RluA_like"/>
    <property type="match status" value="1"/>
</dbReference>
<comment type="caution">
    <text evidence="8">The sequence shown here is derived from an EMBL/GenBank/DDBJ whole genome shotgun (WGS) entry which is preliminary data.</text>
</comment>
<evidence type="ECO:0000256" key="5">
    <source>
        <dbReference type="ARBA" id="ARBA00033164"/>
    </source>
</evidence>
<accession>A0A292YBG6</accession>
<evidence type="ECO:0000256" key="2">
    <source>
        <dbReference type="ARBA" id="ARBA00010876"/>
    </source>
</evidence>
<dbReference type="Gene3D" id="3.30.2350.10">
    <property type="entry name" value="Pseudouridine synthase"/>
    <property type="match status" value="1"/>
</dbReference>
<dbReference type="GO" id="GO:0140098">
    <property type="term" value="F:catalytic activity, acting on RNA"/>
    <property type="evidence" value="ECO:0007669"/>
    <property type="project" value="UniProtKB-ARBA"/>
</dbReference>
<comment type="catalytic activity">
    <reaction evidence="1">
        <text>a uridine in RNA = a pseudouridine in RNA</text>
        <dbReference type="Rhea" id="RHEA:48348"/>
        <dbReference type="Rhea" id="RHEA-COMP:12068"/>
        <dbReference type="Rhea" id="RHEA-COMP:12069"/>
        <dbReference type="ChEBI" id="CHEBI:65314"/>
        <dbReference type="ChEBI" id="CHEBI:65315"/>
    </reaction>
</comment>
<evidence type="ECO:0000256" key="3">
    <source>
        <dbReference type="ARBA" id="ARBA00023235"/>
    </source>
</evidence>
<evidence type="ECO:0000256" key="4">
    <source>
        <dbReference type="ARBA" id="ARBA00031870"/>
    </source>
</evidence>
<dbReference type="SUPFAM" id="SSF55174">
    <property type="entry name" value="Alpha-L RNA-binding motif"/>
    <property type="match status" value="1"/>
</dbReference>
<keyword evidence="6" id="KW-0694">RNA-binding</keyword>
<dbReference type="SUPFAM" id="SSF55120">
    <property type="entry name" value="Pseudouridine synthase"/>
    <property type="match status" value="1"/>
</dbReference>